<keyword evidence="10 14" id="KW-0520">NAD</keyword>
<dbReference type="Pfam" id="PF12826">
    <property type="entry name" value="HHH_2"/>
    <property type="match status" value="1"/>
</dbReference>
<dbReference type="InterPro" id="IPR001357">
    <property type="entry name" value="BRCT_dom"/>
</dbReference>
<evidence type="ECO:0000256" key="7">
    <source>
        <dbReference type="ARBA" id="ARBA00022763"/>
    </source>
</evidence>
<sequence length="670" mass="75672">MDIKDKIIKLRKDIKMYSDYYYSNDSSLISDIEFDKLMKQLKELEDEYPEYKDSSSPTEKVGATDMKSTKFQKVTHKRPMLSLSNTYNESEIKDFTDRVKKLLPDNTDVNYALELKLDGLSISVTYEKGKLVKAVTRGDGQIGEDVTENIIEIESLPKILKEPVDIEIRGEVVLPLSKFEKLNKKRLEMGEDVFANPRNAASGTLRQLDSSIIKERGLDAYFYFLIGAENMGFKSHSESLNYIKNLGIKTTGICEICKSANELMKRIDYWGEKREELDYETDGMVIKVNNLNLWDILGATTKSPRWAIAFKFPAKQVTTKIDGVTWQVGRTGKITPVAELKEVELSGSKVKRASLHNFQEIKRKDIKIGDTVFIEKAAEIIPQVIKSVKELRTGKETDIIEPTNCPICNTKVVREEGQVDIKCPNTVCPGKIEGELIYFVSRDAMNIAGFGSKIVENMLRLGFVKNIVDIYDLKRYREQLQNLDKMGEKSVDKLLASIEASKKRDYSKVLCALGIPFVGKTSAKLLAKASGNIDTLINMSVEELMQIEGIGDKMAQAIYDFFRDEDKLKLVIGLKEHGLQFSQDKETKADGDNILAGKTFLFTGTLKNFKREEIKEQIEKLGGKNLSAVSKNLDYLIVGEKAGSKLKKAQDIGTIKIITEDEFIDMCNKK</sequence>
<evidence type="ECO:0000313" key="16">
    <source>
        <dbReference type="EMBL" id="QNM15302.1"/>
    </source>
</evidence>
<reference evidence="16 17" key="1">
    <citation type="submission" date="2020-08" db="EMBL/GenBank/DDBJ databases">
        <authorList>
            <person name="Liu C."/>
            <person name="Sun Q."/>
        </authorList>
    </citation>
    <scope>NUCLEOTIDE SEQUENCE [LARGE SCALE GENOMIC DNA]</scope>
    <source>
        <strain evidence="16 17">NSJ-57</strain>
    </source>
</reference>
<evidence type="ECO:0000256" key="12">
    <source>
        <dbReference type="ARBA" id="ARBA00034005"/>
    </source>
</evidence>
<dbReference type="SMART" id="SM00278">
    <property type="entry name" value="HhH1"/>
    <property type="match status" value="3"/>
</dbReference>
<keyword evidence="8 14" id="KW-0862">Zinc</keyword>
<feature type="binding site" evidence="14">
    <location>
        <begin position="82"/>
        <end position="83"/>
    </location>
    <ligand>
        <name>NAD(+)</name>
        <dbReference type="ChEBI" id="CHEBI:57540"/>
    </ligand>
</feature>
<dbReference type="FunFam" id="2.40.50.140:FF:000012">
    <property type="entry name" value="DNA ligase"/>
    <property type="match status" value="1"/>
</dbReference>
<dbReference type="Pfam" id="PF03119">
    <property type="entry name" value="DNA_ligase_ZBD"/>
    <property type="match status" value="1"/>
</dbReference>
<dbReference type="GO" id="GO:0003677">
    <property type="term" value="F:DNA binding"/>
    <property type="evidence" value="ECO:0007669"/>
    <property type="project" value="InterPro"/>
</dbReference>
<comment type="function">
    <text evidence="1 14">DNA ligase that catalyzes the formation of phosphodiester linkages between 5'-phosphoryl and 3'-hydroxyl groups in double-stranded DNA using NAD as a coenzyme and as the energy source for the reaction. It is essential for DNA replication and repair of damaged DNA.</text>
</comment>
<comment type="catalytic activity">
    <reaction evidence="12 14">
        <text>NAD(+) + (deoxyribonucleotide)n-3'-hydroxyl + 5'-phospho-(deoxyribonucleotide)m = (deoxyribonucleotide)n+m + AMP + beta-nicotinamide D-nucleotide.</text>
        <dbReference type="EC" id="6.5.1.2"/>
    </reaction>
</comment>
<keyword evidence="5 14" id="KW-0235">DNA replication</keyword>
<dbReference type="GO" id="GO:0006281">
    <property type="term" value="P:DNA repair"/>
    <property type="evidence" value="ECO:0007669"/>
    <property type="project" value="UniProtKB-KW"/>
</dbReference>
<dbReference type="Pfam" id="PF00533">
    <property type="entry name" value="BRCT"/>
    <property type="match status" value="1"/>
</dbReference>
<keyword evidence="6 14" id="KW-0479">Metal-binding</keyword>
<dbReference type="InterPro" id="IPR003583">
    <property type="entry name" value="Hlx-hairpin-Hlx_DNA-bd_motif"/>
</dbReference>
<dbReference type="PROSITE" id="PS50172">
    <property type="entry name" value="BRCT"/>
    <property type="match status" value="1"/>
</dbReference>
<dbReference type="CDD" id="cd17748">
    <property type="entry name" value="BRCT_DNA_ligase_like"/>
    <property type="match status" value="1"/>
</dbReference>
<dbReference type="PROSITE" id="PS01055">
    <property type="entry name" value="DNA_LIGASE_N1"/>
    <property type="match status" value="1"/>
</dbReference>
<dbReference type="InterPro" id="IPR018239">
    <property type="entry name" value="DNA_ligase_AS"/>
</dbReference>
<dbReference type="Pfam" id="PF03120">
    <property type="entry name" value="OB_DNA_ligase"/>
    <property type="match status" value="1"/>
</dbReference>
<evidence type="ECO:0000256" key="14">
    <source>
        <dbReference type="HAMAP-Rule" id="MF_01588"/>
    </source>
</evidence>
<dbReference type="EMBL" id="CP060637">
    <property type="protein sequence ID" value="QNM15302.1"/>
    <property type="molecule type" value="Genomic_DNA"/>
</dbReference>
<organism evidence="16 17">
    <name type="scientific">Fusobacterium hominis</name>
    <dbReference type="NCBI Taxonomy" id="2764326"/>
    <lineage>
        <taxon>Bacteria</taxon>
        <taxon>Fusobacteriati</taxon>
        <taxon>Fusobacteriota</taxon>
        <taxon>Fusobacteriia</taxon>
        <taxon>Fusobacteriales</taxon>
        <taxon>Fusobacteriaceae</taxon>
        <taxon>Fusobacterium</taxon>
    </lineage>
</organism>
<feature type="binding site" evidence="14">
    <location>
        <position position="137"/>
    </location>
    <ligand>
        <name>NAD(+)</name>
        <dbReference type="ChEBI" id="CHEBI:57540"/>
    </ligand>
</feature>
<dbReference type="Gene3D" id="1.10.287.610">
    <property type="entry name" value="Helix hairpin bin"/>
    <property type="match status" value="1"/>
</dbReference>
<dbReference type="Gene3D" id="3.40.50.10190">
    <property type="entry name" value="BRCT domain"/>
    <property type="match status" value="1"/>
</dbReference>
<dbReference type="PANTHER" id="PTHR23389">
    <property type="entry name" value="CHROMOSOME TRANSMISSION FIDELITY FACTOR 18"/>
    <property type="match status" value="1"/>
</dbReference>
<dbReference type="InterPro" id="IPR001679">
    <property type="entry name" value="DNA_ligase"/>
</dbReference>
<feature type="binding site" evidence="14">
    <location>
        <position position="114"/>
    </location>
    <ligand>
        <name>NAD(+)</name>
        <dbReference type="ChEBI" id="CHEBI:57540"/>
    </ligand>
</feature>
<dbReference type="SUPFAM" id="SSF47781">
    <property type="entry name" value="RuvA domain 2-like"/>
    <property type="match status" value="1"/>
</dbReference>
<feature type="active site" description="N6-AMP-lysine intermediate" evidence="14">
    <location>
        <position position="116"/>
    </location>
</feature>
<dbReference type="InterPro" id="IPR004149">
    <property type="entry name" value="Znf_DNAligase_C4"/>
</dbReference>
<dbReference type="GO" id="GO:0006260">
    <property type="term" value="P:DNA replication"/>
    <property type="evidence" value="ECO:0007669"/>
    <property type="project" value="UniProtKB-KW"/>
</dbReference>
<dbReference type="InterPro" id="IPR013839">
    <property type="entry name" value="DNAligase_adenylation"/>
</dbReference>
<feature type="binding site" evidence="14">
    <location>
        <position position="287"/>
    </location>
    <ligand>
        <name>NAD(+)</name>
        <dbReference type="ChEBI" id="CHEBI:57540"/>
    </ligand>
</feature>
<dbReference type="Gene3D" id="1.10.150.20">
    <property type="entry name" value="5' to 3' exonuclease, C-terminal subdomain"/>
    <property type="match status" value="2"/>
</dbReference>
<evidence type="ECO:0000256" key="8">
    <source>
        <dbReference type="ARBA" id="ARBA00022833"/>
    </source>
</evidence>
<evidence type="ECO:0000259" key="15">
    <source>
        <dbReference type="PROSITE" id="PS50172"/>
    </source>
</evidence>
<evidence type="ECO:0000256" key="4">
    <source>
        <dbReference type="ARBA" id="ARBA00022598"/>
    </source>
</evidence>
<keyword evidence="4 14" id="KW-0436">Ligase</keyword>
<evidence type="ECO:0000256" key="11">
    <source>
        <dbReference type="ARBA" id="ARBA00023204"/>
    </source>
</evidence>
<comment type="similarity">
    <text evidence="13 14">Belongs to the NAD-dependent DNA ligase family. LigA subfamily.</text>
</comment>
<dbReference type="NCBIfam" id="NF005932">
    <property type="entry name" value="PRK07956.1"/>
    <property type="match status" value="1"/>
</dbReference>
<dbReference type="SUPFAM" id="SSF56091">
    <property type="entry name" value="DNA ligase/mRNA capping enzyme, catalytic domain"/>
    <property type="match status" value="1"/>
</dbReference>
<dbReference type="Gene3D" id="3.30.470.30">
    <property type="entry name" value="DNA ligase/mRNA capping enzyme"/>
    <property type="match status" value="1"/>
</dbReference>
<dbReference type="AlphaFoldDB" id="A0A7G9GWX0"/>
<evidence type="ECO:0000256" key="9">
    <source>
        <dbReference type="ARBA" id="ARBA00022842"/>
    </source>
</evidence>
<dbReference type="PANTHER" id="PTHR23389:SF9">
    <property type="entry name" value="DNA LIGASE"/>
    <property type="match status" value="1"/>
</dbReference>
<dbReference type="HAMAP" id="MF_01588">
    <property type="entry name" value="DNA_ligase_A"/>
    <property type="match status" value="1"/>
</dbReference>
<keyword evidence="11 14" id="KW-0234">DNA repair</keyword>
<evidence type="ECO:0000256" key="3">
    <source>
        <dbReference type="ARBA" id="ARBA00013308"/>
    </source>
</evidence>
<dbReference type="Pfam" id="PF22745">
    <property type="entry name" value="Nlig-Ia"/>
    <property type="match status" value="1"/>
</dbReference>
<dbReference type="FunFam" id="3.30.470.30:FF:000001">
    <property type="entry name" value="DNA ligase"/>
    <property type="match status" value="1"/>
</dbReference>
<proteinExistence type="inferred from homology"/>
<name>A0A7G9GWX0_9FUSO</name>
<keyword evidence="9 14" id="KW-0460">Magnesium</keyword>
<accession>A0A7G9GWX0</accession>
<dbReference type="GO" id="GO:0003911">
    <property type="term" value="F:DNA ligase (NAD+) activity"/>
    <property type="evidence" value="ECO:0007669"/>
    <property type="project" value="UniProtKB-UniRule"/>
</dbReference>
<dbReference type="Proteomes" id="UP000515913">
    <property type="component" value="Chromosome"/>
</dbReference>
<dbReference type="Gene3D" id="6.20.10.30">
    <property type="match status" value="1"/>
</dbReference>
<dbReference type="SMART" id="SM00292">
    <property type="entry name" value="BRCT"/>
    <property type="match status" value="1"/>
</dbReference>
<feature type="binding site" evidence="14">
    <location>
        <position position="311"/>
    </location>
    <ligand>
        <name>NAD(+)</name>
        <dbReference type="ChEBI" id="CHEBI:57540"/>
    </ligand>
</feature>
<gene>
    <name evidence="14 16" type="primary">ligA</name>
    <name evidence="16" type="ORF">H9Q81_00215</name>
</gene>
<dbReference type="GO" id="GO:0005829">
    <property type="term" value="C:cytosol"/>
    <property type="evidence" value="ECO:0007669"/>
    <property type="project" value="TreeGrafter"/>
</dbReference>
<dbReference type="Pfam" id="PF01653">
    <property type="entry name" value="DNA_ligase_aden"/>
    <property type="match status" value="1"/>
</dbReference>
<dbReference type="RefSeq" id="WP_187422898.1">
    <property type="nucleotide sequence ID" value="NZ_CP060637.1"/>
</dbReference>
<feature type="binding site" evidence="14">
    <location>
        <begin position="31"/>
        <end position="35"/>
    </location>
    <ligand>
        <name>NAD(+)</name>
        <dbReference type="ChEBI" id="CHEBI:57540"/>
    </ligand>
</feature>
<evidence type="ECO:0000256" key="10">
    <source>
        <dbReference type="ARBA" id="ARBA00023027"/>
    </source>
</evidence>
<comment type="cofactor">
    <cofactor evidence="14">
        <name>Mg(2+)</name>
        <dbReference type="ChEBI" id="CHEBI:18420"/>
    </cofactor>
    <cofactor evidence="14">
        <name>Mn(2+)</name>
        <dbReference type="ChEBI" id="CHEBI:29035"/>
    </cofactor>
</comment>
<dbReference type="SUPFAM" id="SSF52113">
    <property type="entry name" value="BRCT domain"/>
    <property type="match status" value="1"/>
</dbReference>
<dbReference type="CDD" id="cd00114">
    <property type="entry name" value="LIGANc"/>
    <property type="match status" value="1"/>
</dbReference>
<evidence type="ECO:0000313" key="17">
    <source>
        <dbReference type="Proteomes" id="UP000515913"/>
    </source>
</evidence>
<keyword evidence="14" id="KW-0464">Manganese</keyword>
<feature type="domain" description="BRCT" evidence="15">
    <location>
        <begin position="590"/>
        <end position="670"/>
    </location>
</feature>
<evidence type="ECO:0000256" key="2">
    <source>
        <dbReference type="ARBA" id="ARBA00012722"/>
    </source>
</evidence>
<evidence type="ECO:0000256" key="6">
    <source>
        <dbReference type="ARBA" id="ARBA00022723"/>
    </source>
</evidence>
<evidence type="ECO:0000256" key="1">
    <source>
        <dbReference type="ARBA" id="ARBA00004067"/>
    </source>
</evidence>
<dbReference type="FunFam" id="1.10.150.20:FF:000007">
    <property type="entry name" value="DNA ligase"/>
    <property type="match status" value="1"/>
</dbReference>
<dbReference type="InterPro" id="IPR013840">
    <property type="entry name" value="DNAligase_N"/>
</dbReference>
<dbReference type="InterPro" id="IPR004150">
    <property type="entry name" value="NAD_DNA_ligase_OB"/>
</dbReference>
<feature type="binding site" evidence="14">
    <location>
        <position position="408"/>
    </location>
    <ligand>
        <name>Zn(2+)</name>
        <dbReference type="ChEBI" id="CHEBI:29105"/>
    </ligand>
</feature>
<dbReference type="KEGG" id="fho:H9Q81_00215"/>
<evidence type="ECO:0000256" key="5">
    <source>
        <dbReference type="ARBA" id="ARBA00022705"/>
    </source>
</evidence>
<dbReference type="SUPFAM" id="SSF50249">
    <property type="entry name" value="Nucleic acid-binding proteins"/>
    <property type="match status" value="1"/>
</dbReference>
<dbReference type="InterPro" id="IPR010994">
    <property type="entry name" value="RuvA_2-like"/>
</dbReference>
<dbReference type="SMART" id="SM00532">
    <property type="entry name" value="LIGANc"/>
    <property type="match status" value="1"/>
</dbReference>
<protein>
    <recommendedName>
        <fullName evidence="3 14">DNA ligase</fullName>
        <ecNumber evidence="2 14">6.5.1.2</ecNumber>
    </recommendedName>
    <alternativeName>
        <fullName evidence="14">Polydeoxyribonucleotide synthase [NAD(+)]</fullName>
    </alternativeName>
</protein>
<keyword evidence="7 14" id="KW-0227">DNA damage</keyword>
<feature type="binding site" evidence="14">
    <location>
        <position position="428"/>
    </location>
    <ligand>
        <name>Zn(2+)</name>
        <dbReference type="ChEBI" id="CHEBI:29105"/>
    </ligand>
</feature>
<dbReference type="InterPro" id="IPR012340">
    <property type="entry name" value="NA-bd_OB-fold"/>
</dbReference>
<dbReference type="InterPro" id="IPR041663">
    <property type="entry name" value="DisA/LigA_HHH"/>
</dbReference>
<feature type="binding site" evidence="14">
    <location>
        <position position="171"/>
    </location>
    <ligand>
        <name>NAD(+)</name>
        <dbReference type="ChEBI" id="CHEBI:57540"/>
    </ligand>
</feature>
<feature type="binding site" evidence="14">
    <location>
        <position position="423"/>
    </location>
    <ligand>
        <name>Zn(2+)</name>
        <dbReference type="ChEBI" id="CHEBI:29105"/>
    </ligand>
</feature>
<dbReference type="GO" id="GO:0046872">
    <property type="term" value="F:metal ion binding"/>
    <property type="evidence" value="ECO:0007669"/>
    <property type="project" value="UniProtKB-KW"/>
</dbReference>
<keyword evidence="17" id="KW-1185">Reference proteome</keyword>
<dbReference type="InterPro" id="IPR036420">
    <property type="entry name" value="BRCT_dom_sf"/>
</dbReference>
<evidence type="ECO:0000256" key="13">
    <source>
        <dbReference type="ARBA" id="ARBA00060881"/>
    </source>
</evidence>
<dbReference type="NCBIfam" id="TIGR00575">
    <property type="entry name" value="dnlj"/>
    <property type="match status" value="1"/>
</dbReference>
<feature type="binding site" evidence="14">
    <location>
        <position position="405"/>
    </location>
    <ligand>
        <name>Zn(2+)</name>
        <dbReference type="ChEBI" id="CHEBI:29105"/>
    </ligand>
</feature>
<dbReference type="PIRSF" id="PIRSF001604">
    <property type="entry name" value="LigA"/>
    <property type="match status" value="1"/>
</dbReference>
<dbReference type="EC" id="6.5.1.2" evidence="2 14"/>
<dbReference type="Gene3D" id="2.40.50.140">
    <property type="entry name" value="Nucleic acid-binding proteins"/>
    <property type="match status" value="1"/>
</dbReference>